<comment type="caution">
    <text evidence="3">The sequence shown here is derived from an EMBL/GenBank/DDBJ whole genome shotgun (WGS) entry which is preliminary data.</text>
</comment>
<dbReference type="Gene3D" id="3.20.20.100">
    <property type="entry name" value="NADP-dependent oxidoreductase domain"/>
    <property type="match status" value="1"/>
</dbReference>
<dbReference type="Proteomes" id="UP000235916">
    <property type="component" value="Unassembled WGS sequence"/>
</dbReference>
<dbReference type="InterPro" id="IPR023210">
    <property type="entry name" value="NADP_OxRdtase_dom"/>
</dbReference>
<organism evidence="3 4">
    <name type="scientific">Kinneretia aquatilis</name>
    <dbReference type="NCBI Taxonomy" id="2070761"/>
    <lineage>
        <taxon>Bacteria</taxon>
        <taxon>Pseudomonadati</taxon>
        <taxon>Pseudomonadota</taxon>
        <taxon>Betaproteobacteria</taxon>
        <taxon>Burkholderiales</taxon>
        <taxon>Sphaerotilaceae</taxon>
        <taxon>Roseateles</taxon>
    </lineage>
</organism>
<protein>
    <submittedName>
        <fullName evidence="3">Aldo/keto reductase</fullName>
    </submittedName>
</protein>
<keyword evidence="1" id="KW-0560">Oxidoreductase</keyword>
<dbReference type="Pfam" id="PF00248">
    <property type="entry name" value="Aldo_ket_red"/>
    <property type="match status" value="1"/>
</dbReference>
<evidence type="ECO:0000259" key="2">
    <source>
        <dbReference type="Pfam" id="PF00248"/>
    </source>
</evidence>
<name>A0A2N8KZ79_9BURK</name>
<dbReference type="InterPro" id="IPR036812">
    <property type="entry name" value="NAD(P)_OxRdtase_dom_sf"/>
</dbReference>
<dbReference type="SUPFAM" id="SSF51430">
    <property type="entry name" value="NAD(P)-linked oxidoreductase"/>
    <property type="match status" value="1"/>
</dbReference>
<dbReference type="EMBL" id="POSP01000003">
    <property type="protein sequence ID" value="PND38767.1"/>
    <property type="molecule type" value="Genomic_DNA"/>
</dbReference>
<dbReference type="AlphaFoldDB" id="A0A2N8KZ79"/>
<dbReference type="OrthoDB" id="5488419at2"/>
<dbReference type="PANTHER" id="PTHR43625:SF40">
    <property type="entry name" value="ALDO-KETO REDUCTASE YAKC [NADP(+)]"/>
    <property type="match status" value="1"/>
</dbReference>
<reference evidence="3 4" key="1">
    <citation type="submission" date="2018-01" db="EMBL/GenBank/DDBJ databases">
        <title>Draft genome sequence of Paucibacter aquatile CR182 isolated from freshwater of the Nakdong River.</title>
        <authorList>
            <person name="Choi A."/>
            <person name="Chung E.J."/>
        </authorList>
    </citation>
    <scope>NUCLEOTIDE SEQUENCE [LARGE SCALE GENOMIC DNA]</scope>
    <source>
        <strain evidence="3 4">CR182</strain>
    </source>
</reference>
<evidence type="ECO:0000313" key="3">
    <source>
        <dbReference type="EMBL" id="PND38767.1"/>
    </source>
</evidence>
<evidence type="ECO:0000313" key="4">
    <source>
        <dbReference type="Proteomes" id="UP000235916"/>
    </source>
</evidence>
<dbReference type="GO" id="GO:0005737">
    <property type="term" value="C:cytoplasm"/>
    <property type="evidence" value="ECO:0007669"/>
    <property type="project" value="TreeGrafter"/>
</dbReference>
<dbReference type="RefSeq" id="WP_102768685.1">
    <property type="nucleotide sequence ID" value="NZ_POSP01000003.1"/>
</dbReference>
<evidence type="ECO:0000256" key="1">
    <source>
        <dbReference type="ARBA" id="ARBA00023002"/>
    </source>
</evidence>
<dbReference type="InterPro" id="IPR050791">
    <property type="entry name" value="Aldo-Keto_reductase"/>
</dbReference>
<feature type="domain" description="NADP-dependent oxidoreductase" evidence="2">
    <location>
        <begin position="20"/>
        <end position="315"/>
    </location>
</feature>
<gene>
    <name evidence="3" type="ORF">C1O66_15375</name>
</gene>
<dbReference type="PANTHER" id="PTHR43625">
    <property type="entry name" value="AFLATOXIN B1 ALDEHYDE REDUCTASE"/>
    <property type="match status" value="1"/>
</dbReference>
<sequence length="340" mass="36841">MNSQSTTPLQRRLAGRDIPAIGLGLMGMSEFYGAVDDAESLATLHAARELGVRHLDTADTYGSGHNERLLGRFLAGLSPAQRADMVVASKFGIKRPPGTYERHIDNSAAYARAACEASLQRLGLERIELFYVHRRDPAVPIEELMLTLADLKAEGKIGAVGLSEVSEETLRRAHAVLPVAALQNEYSLWERSAEQAMLAVTAELGVAFVAYSPLGRALLSAQLPATQDLAPDDFRRTLPRFNGEAGEHNRSLAERLAGLAADWGHSAAQLALAWVLHQQPHTLVIPGTRRQKHLLSNWAAGQIHLDPAQVDTLNRLFAPGSVAGSRYTELGWVGIESARG</sequence>
<accession>A0A2N8KZ79</accession>
<proteinExistence type="predicted"/>
<dbReference type="GO" id="GO:0016491">
    <property type="term" value="F:oxidoreductase activity"/>
    <property type="evidence" value="ECO:0007669"/>
    <property type="project" value="UniProtKB-KW"/>
</dbReference>
<keyword evidence="4" id="KW-1185">Reference proteome</keyword>